<proteinExistence type="predicted"/>
<protein>
    <recommendedName>
        <fullName evidence="4">ATP-binding protein</fullName>
    </recommendedName>
</protein>
<evidence type="ECO:0000313" key="3">
    <source>
        <dbReference type="Proteomes" id="UP000651728"/>
    </source>
</evidence>
<reference evidence="2 3" key="1">
    <citation type="submission" date="2021-01" db="EMBL/GenBank/DDBJ databases">
        <title>Whole genome shotgun sequence of Microbispora amethystogenes NBRC 101907.</title>
        <authorList>
            <person name="Komaki H."/>
            <person name="Tamura T."/>
        </authorList>
    </citation>
    <scope>NUCLEOTIDE SEQUENCE [LARGE SCALE GENOMIC DNA]</scope>
    <source>
        <strain evidence="2 3">NBRC 101907</strain>
    </source>
</reference>
<dbReference type="Pfam" id="PF13671">
    <property type="entry name" value="AAA_33"/>
    <property type="match status" value="1"/>
</dbReference>
<accession>A0ABQ4FIS9</accession>
<dbReference type="Proteomes" id="UP000651728">
    <property type="component" value="Unassembled WGS sequence"/>
</dbReference>
<evidence type="ECO:0000313" key="2">
    <source>
        <dbReference type="EMBL" id="GIH34731.1"/>
    </source>
</evidence>
<dbReference type="InterPro" id="IPR027417">
    <property type="entry name" value="P-loop_NTPase"/>
</dbReference>
<sequence>MTGAVWIVSGPPGSGKSTVCDLLLARLDPVPALLDKDTMYGGFVEATLAAYGRPPGEREGPWYDEHVKRFEYDGMTATAREIRSHGCPVMLGGPFTSQVHDAARWHAWVEALGGPEVRLLWVRSDGPTLRERLVRRGLARDGQKLERFADYLRAIRVDEPPVVPYDEIDNRLGAPPLEDQVDRLLARTQAASSRGAPGALPRQR</sequence>
<keyword evidence="3" id="KW-1185">Reference proteome</keyword>
<dbReference type="SUPFAM" id="SSF52540">
    <property type="entry name" value="P-loop containing nucleoside triphosphate hydrolases"/>
    <property type="match status" value="1"/>
</dbReference>
<dbReference type="Gene3D" id="3.40.50.300">
    <property type="entry name" value="P-loop containing nucleotide triphosphate hydrolases"/>
    <property type="match status" value="1"/>
</dbReference>
<evidence type="ECO:0008006" key="4">
    <source>
        <dbReference type="Google" id="ProtNLM"/>
    </source>
</evidence>
<feature type="region of interest" description="Disordered" evidence="1">
    <location>
        <begin position="185"/>
        <end position="204"/>
    </location>
</feature>
<name>A0ABQ4FIS9_9ACTN</name>
<dbReference type="RefSeq" id="WP_204287517.1">
    <property type="nucleotide sequence ID" value="NZ_BAABEJ010000020.1"/>
</dbReference>
<evidence type="ECO:0000256" key="1">
    <source>
        <dbReference type="SAM" id="MobiDB-lite"/>
    </source>
</evidence>
<organism evidence="2 3">
    <name type="scientific">Microbispora amethystogenes</name>
    <dbReference type="NCBI Taxonomy" id="1427754"/>
    <lineage>
        <taxon>Bacteria</taxon>
        <taxon>Bacillati</taxon>
        <taxon>Actinomycetota</taxon>
        <taxon>Actinomycetes</taxon>
        <taxon>Streptosporangiales</taxon>
        <taxon>Streptosporangiaceae</taxon>
        <taxon>Microbispora</taxon>
    </lineage>
</organism>
<dbReference type="EMBL" id="BOOB01000038">
    <property type="protein sequence ID" value="GIH34731.1"/>
    <property type="molecule type" value="Genomic_DNA"/>
</dbReference>
<gene>
    <name evidence="2" type="ORF">Mam01_48950</name>
</gene>
<comment type="caution">
    <text evidence="2">The sequence shown here is derived from an EMBL/GenBank/DDBJ whole genome shotgun (WGS) entry which is preliminary data.</text>
</comment>